<sequence>MRSKLGLVRSKRQRGVSLLEVMIAVFVTAIGVLGAAAMQLNALKYTDSSRLSSQASFIVYDVIDRIRANADPVQLDQYDIANIEAVPGSANSVLATDLIDFANAVSALPDGAGSIDVNGSQVSVEVSWSEGRAGGLDAEGNVQRGELAITTNVAVNAVGAAP</sequence>
<dbReference type="InterPro" id="IPR012902">
    <property type="entry name" value="N_methyl_site"/>
</dbReference>
<dbReference type="Proteomes" id="UP000638188">
    <property type="component" value="Unassembled WGS sequence"/>
</dbReference>
<evidence type="ECO:0000313" key="2">
    <source>
        <dbReference type="EMBL" id="GGD04977.1"/>
    </source>
</evidence>
<dbReference type="PROSITE" id="PS00409">
    <property type="entry name" value="PROKAR_NTER_METHYL"/>
    <property type="match status" value="1"/>
</dbReference>
<keyword evidence="1" id="KW-0812">Transmembrane</keyword>
<evidence type="ECO:0000256" key="1">
    <source>
        <dbReference type="SAM" id="Phobius"/>
    </source>
</evidence>
<keyword evidence="3" id="KW-1185">Reference proteome</keyword>
<protein>
    <submittedName>
        <fullName evidence="2">Pilus assembly protein PilV</fullName>
    </submittedName>
</protein>
<dbReference type="EMBL" id="BMFF01000005">
    <property type="protein sequence ID" value="GGD04977.1"/>
    <property type="molecule type" value="Genomic_DNA"/>
</dbReference>
<proteinExistence type="predicted"/>
<dbReference type="Pfam" id="PF07963">
    <property type="entry name" value="N_methyl"/>
    <property type="match status" value="1"/>
</dbReference>
<organism evidence="2 3">
    <name type="scientific">Halopseudomonas salina</name>
    <dbReference type="NCBI Taxonomy" id="1323744"/>
    <lineage>
        <taxon>Bacteria</taxon>
        <taxon>Pseudomonadati</taxon>
        <taxon>Pseudomonadota</taxon>
        <taxon>Gammaproteobacteria</taxon>
        <taxon>Pseudomonadales</taxon>
        <taxon>Pseudomonadaceae</taxon>
        <taxon>Halopseudomonas</taxon>
    </lineage>
</organism>
<dbReference type="RefSeq" id="WP_150278145.1">
    <property type="nucleotide sequence ID" value="NZ_BMFF01000005.1"/>
</dbReference>
<feature type="transmembrane region" description="Helical" evidence="1">
    <location>
        <begin position="21"/>
        <end position="40"/>
    </location>
</feature>
<dbReference type="NCBIfam" id="TIGR02523">
    <property type="entry name" value="type_IV_pilV"/>
    <property type="match status" value="1"/>
</dbReference>
<dbReference type="NCBIfam" id="TIGR02532">
    <property type="entry name" value="IV_pilin_GFxxxE"/>
    <property type="match status" value="1"/>
</dbReference>
<evidence type="ECO:0000313" key="3">
    <source>
        <dbReference type="Proteomes" id="UP000638188"/>
    </source>
</evidence>
<dbReference type="InterPro" id="IPR013362">
    <property type="entry name" value="Pilus_4_PilV"/>
</dbReference>
<gene>
    <name evidence="2" type="ORF">GCM10007418_25000</name>
</gene>
<name>A0ABQ1PW19_9GAMM</name>
<reference evidence="3" key="1">
    <citation type="journal article" date="2019" name="Int. J. Syst. Evol. Microbiol.">
        <title>The Global Catalogue of Microorganisms (GCM) 10K type strain sequencing project: providing services to taxonomists for standard genome sequencing and annotation.</title>
        <authorList>
            <consortium name="The Broad Institute Genomics Platform"/>
            <consortium name="The Broad Institute Genome Sequencing Center for Infectious Disease"/>
            <person name="Wu L."/>
            <person name="Ma J."/>
        </authorList>
    </citation>
    <scope>NUCLEOTIDE SEQUENCE [LARGE SCALE GENOMIC DNA]</scope>
    <source>
        <strain evidence="3">CGMCC 1.12482</strain>
    </source>
</reference>
<comment type="caution">
    <text evidence="2">The sequence shown here is derived from an EMBL/GenBank/DDBJ whole genome shotgun (WGS) entry which is preliminary data.</text>
</comment>
<keyword evidence="1" id="KW-0472">Membrane</keyword>
<accession>A0ABQ1PW19</accession>
<keyword evidence="1" id="KW-1133">Transmembrane helix</keyword>